<name>A0A382Q426_9ZZZZ</name>
<dbReference type="AlphaFoldDB" id="A0A382Q426"/>
<protein>
    <submittedName>
        <fullName evidence="1">Uncharacterized protein</fullName>
    </submittedName>
</protein>
<reference evidence="1" key="1">
    <citation type="submission" date="2018-05" db="EMBL/GenBank/DDBJ databases">
        <authorList>
            <person name="Lanie J.A."/>
            <person name="Ng W.-L."/>
            <person name="Kazmierczak K.M."/>
            <person name="Andrzejewski T.M."/>
            <person name="Davidsen T.M."/>
            <person name="Wayne K.J."/>
            <person name="Tettelin H."/>
            <person name="Glass J.I."/>
            <person name="Rusch D."/>
            <person name="Podicherti R."/>
            <person name="Tsui H.-C.T."/>
            <person name="Winkler M.E."/>
        </authorList>
    </citation>
    <scope>NUCLEOTIDE SEQUENCE</scope>
</reference>
<accession>A0A382Q426</accession>
<proteinExistence type="predicted"/>
<feature type="non-terminal residue" evidence="1">
    <location>
        <position position="1"/>
    </location>
</feature>
<sequence length="61" mass="6954">VEVRQVWVLCRYQAEFFEFVGAFAGEDIGLFGSGERARIEDPPCATRTSRSRPRVEILSFT</sequence>
<gene>
    <name evidence="1" type="ORF">METZ01_LOCUS333020</name>
</gene>
<organism evidence="1">
    <name type="scientific">marine metagenome</name>
    <dbReference type="NCBI Taxonomy" id="408172"/>
    <lineage>
        <taxon>unclassified sequences</taxon>
        <taxon>metagenomes</taxon>
        <taxon>ecological metagenomes</taxon>
    </lineage>
</organism>
<dbReference type="EMBL" id="UINC01111737">
    <property type="protein sequence ID" value="SVC80166.1"/>
    <property type="molecule type" value="Genomic_DNA"/>
</dbReference>
<evidence type="ECO:0000313" key="1">
    <source>
        <dbReference type="EMBL" id="SVC80166.1"/>
    </source>
</evidence>